<evidence type="ECO:0008006" key="3">
    <source>
        <dbReference type="Google" id="ProtNLM"/>
    </source>
</evidence>
<comment type="caution">
    <text evidence="1">The sequence shown here is derived from an EMBL/GenBank/DDBJ whole genome shotgun (WGS) entry which is preliminary data.</text>
</comment>
<dbReference type="EMBL" id="CAJZAI010000012">
    <property type="protein sequence ID" value="CAG9180443.1"/>
    <property type="molecule type" value="Genomic_DNA"/>
</dbReference>
<evidence type="ECO:0000313" key="1">
    <source>
        <dbReference type="EMBL" id="CAG9180443.1"/>
    </source>
</evidence>
<organism evidence="1 2">
    <name type="scientific">Cupriavidus laharis</name>
    <dbReference type="NCBI Taxonomy" id="151654"/>
    <lineage>
        <taxon>Bacteria</taxon>
        <taxon>Pseudomonadati</taxon>
        <taxon>Pseudomonadota</taxon>
        <taxon>Betaproteobacteria</taxon>
        <taxon>Burkholderiales</taxon>
        <taxon>Burkholderiaceae</taxon>
        <taxon>Cupriavidus</taxon>
    </lineage>
</organism>
<sequence length="379" mass="41959">MLFDPRSFVLEDVGGQPAWSSSRQHSAAQRRPAHDFLTLPVIPAGVPGKASLAYQEDVDFTDLVRVQFATGVLRAAHVVNPTGAGDAFAQAMFAWIGARMPKCQRLQFSFSLLDQSAVADQVSQFGWDEELDNPLYLGVDLPGDETYVIGMERAQALRAVHSSLLYTAMGIINAAAGKSLYLRTPDELLDMFARWHWEFDSTLTDDDDARSFLKERFGEDDSDIERYLPSVVRPELAPDDTLPKFCHTNSGSSHLRTLSQRMLRALSRSQRGWVGELCGALADLQLLVAQQGERSALEGSQWAEPAYSAAIIAFSDCDYVSELLDDHYDCINNSGDATLFQCFIPLASEPDAIRKQFRDLDGMLRIIGALDRVLTLISS</sequence>
<proteinExistence type="predicted"/>
<protein>
    <recommendedName>
        <fullName evidence="3">PRTRC system protein F</fullName>
    </recommendedName>
</protein>
<dbReference type="Proteomes" id="UP000727654">
    <property type="component" value="Unassembled WGS sequence"/>
</dbReference>
<dbReference type="InterPro" id="IPR022283">
    <property type="entry name" value="PRTRC_protein-F"/>
</dbReference>
<reference evidence="1 2" key="1">
    <citation type="submission" date="2021-08" db="EMBL/GenBank/DDBJ databases">
        <authorList>
            <person name="Peeters C."/>
        </authorList>
    </citation>
    <scope>NUCLEOTIDE SEQUENCE [LARGE SCALE GENOMIC DNA]</scope>
    <source>
        <strain evidence="1 2">LMG 23992</strain>
    </source>
</reference>
<dbReference type="NCBIfam" id="TIGR03742">
    <property type="entry name" value="PRTRC_F"/>
    <property type="match status" value="1"/>
</dbReference>
<dbReference type="Pfam" id="PF14456">
    <property type="entry name" value="alpha-hel2"/>
    <property type="match status" value="1"/>
</dbReference>
<keyword evidence="2" id="KW-1185">Reference proteome</keyword>
<evidence type="ECO:0000313" key="2">
    <source>
        <dbReference type="Proteomes" id="UP000727654"/>
    </source>
</evidence>
<name>A0ABM8XJS3_9BURK</name>
<accession>A0ABM8XJS3</accession>
<gene>
    <name evidence="1" type="ORF">LMG23992_04243</name>
</gene>